<evidence type="ECO:0000313" key="3">
    <source>
        <dbReference type="Proteomes" id="UP001153069"/>
    </source>
</evidence>
<comment type="caution">
    <text evidence="2">The sequence shown here is derived from an EMBL/GenBank/DDBJ whole genome shotgun (WGS) entry which is preliminary data.</text>
</comment>
<dbReference type="Pfam" id="PF00561">
    <property type="entry name" value="Abhydrolase_1"/>
    <property type="match status" value="1"/>
</dbReference>
<evidence type="ECO:0000313" key="2">
    <source>
        <dbReference type="EMBL" id="CAB9499646.1"/>
    </source>
</evidence>
<protein>
    <submittedName>
        <fullName evidence="2">Pheophytinase, chloroplastic</fullName>
    </submittedName>
</protein>
<accession>A0A9N8H3P4</accession>
<organism evidence="2 3">
    <name type="scientific">Seminavis robusta</name>
    <dbReference type="NCBI Taxonomy" id="568900"/>
    <lineage>
        <taxon>Eukaryota</taxon>
        <taxon>Sar</taxon>
        <taxon>Stramenopiles</taxon>
        <taxon>Ochrophyta</taxon>
        <taxon>Bacillariophyta</taxon>
        <taxon>Bacillariophyceae</taxon>
        <taxon>Bacillariophycidae</taxon>
        <taxon>Naviculales</taxon>
        <taxon>Naviculaceae</taxon>
        <taxon>Seminavis</taxon>
    </lineage>
</organism>
<dbReference type="EMBL" id="CAICTM010000064">
    <property type="protein sequence ID" value="CAB9499646.1"/>
    <property type="molecule type" value="Genomic_DNA"/>
</dbReference>
<dbReference type="OrthoDB" id="408373at2759"/>
<keyword evidence="3" id="KW-1185">Reference proteome</keyword>
<dbReference type="PANTHER" id="PTHR46438:SF2">
    <property type="entry name" value="ALPHA_BETA-HYDROLASES SUPERFAMILY PROTEIN"/>
    <property type="match status" value="1"/>
</dbReference>
<gene>
    <name evidence="2" type="ORF">SEMRO_65_G036970.1</name>
</gene>
<dbReference type="Gene3D" id="3.40.50.1820">
    <property type="entry name" value="alpha/beta hydrolase"/>
    <property type="match status" value="1"/>
</dbReference>
<feature type="domain" description="AB hydrolase-1" evidence="1">
    <location>
        <begin position="73"/>
        <end position="330"/>
    </location>
</feature>
<sequence>MSTAYISEVLPIPGIRGPSVDIGALVEEGKEVTSHCEPDLAHRRVSWKPEGHNTWHWLGNKINYIEMGDPSKPALLLIHGFGVSSFHFRHNLPELSKNYHVYAFDMLGFGCSSMPVQDYEPEVWRDQTIAFVQEVIGRPTAIAGNSLGGLAALYAAASQKLQHLVTGCILMNAALRFKSTEPKHAFVSTKCEEDQANPKLITKMWGSFQRLVLGASFEFTKQPERIEKVLRHVYAVNTANVDGELIESIKHSSLHENAAEVYYRVLSKNGAGTKIFADDLLAQLKCPLMLCWGTKDPWFKTDACEKIQALYKQTLRVDVSAGHCPHDENPDDVNSAIHSFMSASC</sequence>
<dbReference type="SUPFAM" id="SSF53474">
    <property type="entry name" value="alpha/beta-Hydrolases"/>
    <property type="match status" value="1"/>
</dbReference>
<dbReference type="AlphaFoldDB" id="A0A9N8H3P4"/>
<proteinExistence type="predicted"/>
<dbReference type="PRINTS" id="PR00111">
    <property type="entry name" value="ABHYDROLASE"/>
</dbReference>
<dbReference type="InterPro" id="IPR029058">
    <property type="entry name" value="AB_hydrolase_fold"/>
</dbReference>
<dbReference type="PANTHER" id="PTHR46438">
    <property type="entry name" value="ALPHA/BETA-HYDROLASES SUPERFAMILY PROTEIN"/>
    <property type="match status" value="1"/>
</dbReference>
<name>A0A9N8H3P4_9STRA</name>
<reference evidence="2" key="1">
    <citation type="submission" date="2020-06" db="EMBL/GenBank/DDBJ databases">
        <authorList>
            <consortium name="Plant Systems Biology data submission"/>
        </authorList>
    </citation>
    <scope>NUCLEOTIDE SEQUENCE</scope>
    <source>
        <strain evidence="2">D6</strain>
    </source>
</reference>
<evidence type="ECO:0000259" key="1">
    <source>
        <dbReference type="Pfam" id="PF00561"/>
    </source>
</evidence>
<dbReference type="InterPro" id="IPR000073">
    <property type="entry name" value="AB_hydrolase_1"/>
</dbReference>
<dbReference type="Proteomes" id="UP001153069">
    <property type="component" value="Unassembled WGS sequence"/>
</dbReference>